<evidence type="ECO:0000313" key="11">
    <source>
        <dbReference type="EMBL" id="SDF58463.1"/>
    </source>
</evidence>
<dbReference type="InterPro" id="IPR009057">
    <property type="entry name" value="Homeodomain-like_sf"/>
</dbReference>
<dbReference type="PROSITE" id="PS50045">
    <property type="entry name" value="SIGMA54_INTERACT_4"/>
    <property type="match status" value="1"/>
</dbReference>
<accession>A0A1G7M9N6</accession>
<dbReference type="SUPFAM" id="SSF52540">
    <property type="entry name" value="P-loop containing nucleoside triphosphate hydrolases"/>
    <property type="match status" value="1"/>
</dbReference>
<keyword evidence="6" id="KW-0804">Transcription</keyword>
<sequence>MKVLNAYGNCGDDKNIYANVKELITELEAIINSSYDGIFITDGKANVLRLNAAYERITGIKAVEVVGRNMMDLVKEGLYDQSVTLLVLEQRARVTIDQIVKRNNKHILVTGNPVFDEHGGIFRVVTNVRDVTDLNRLQNQLTKTQEETLKYQTELNHLRSLHIKDPDIIFRSRAIAAVVELATKVADVDSTVLITGESGTGKELFAKLIHRHGRGDNRPFIKINCGAIPETLLESELFGYDGGAFTGAKREGKPGLFELADGGTLFLDEIGEMPPVLQVKLLRVIQEKAVTRVGGVKQKSVNVRIIAATNRDLARMVQEGTFREDLYYRLMVVPLHIPPLRERKEDIPLLVKHFLDKFNKKFGFNKVILPDAIDRLTEYSWPGNVRQLENVIERLVVTTPGNEIAASMLPQQINSHIALPKTGIKLKDAVAETEKYLLAETFRQYGCWHKVAQVLGIDRTTACRKASKYGLIKKR</sequence>
<protein>
    <recommendedName>
        <fullName evidence="7">HTH-type transcriptional regulatory protein TyrR</fullName>
    </recommendedName>
</protein>
<dbReference type="SMART" id="SM00091">
    <property type="entry name" value="PAS"/>
    <property type="match status" value="1"/>
</dbReference>
<dbReference type="SUPFAM" id="SSF46689">
    <property type="entry name" value="Homeodomain-like"/>
    <property type="match status" value="1"/>
</dbReference>
<feature type="domain" description="PAC" evidence="10">
    <location>
        <begin position="90"/>
        <end position="143"/>
    </location>
</feature>
<dbReference type="EMBL" id="FNBU01000016">
    <property type="protein sequence ID" value="SDF58463.1"/>
    <property type="molecule type" value="Genomic_DNA"/>
</dbReference>
<dbReference type="OrthoDB" id="9803970at2"/>
<dbReference type="InterPro" id="IPR035965">
    <property type="entry name" value="PAS-like_dom_sf"/>
</dbReference>
<dbReference type="PANTHER" id="PTHR32071:SF57">
    <property type="entry name" value="C4-DICARBOXYLATE TRANSPORT TRANSCRIPTIONAL REGULATORY PROTEIN DCTD"/>
    <property type="match status" value="1"/>
</dbReference>
<dbReference type="RefSeq" id="WP_093690562.1">
    <property type="nucleotide sequence ID" value="NZ_FNBU01000016.1"/>
</dbReference>
<dbReference type="NCBIfam" id="TIGR00229">
    <property type="entry name" value="sensory_box"/>
    <property type="match status" value="1"/>
</dbReference>
<evidence type="ECO:0000259" key="9">
    <source>
        <dbReference type="PROSITE" id="PS50112"/>
    </source>
</evidence>
<dbReference type="InterPro" id="IPR025944">
    <property type="entry name" value="Sigma_54_int_dom_CS"/>
</dbReference>
<dbReference type="FunFam" id="3.40.50.300:FF:000006">
    <property type="entry name" value="DNA-binding transcriptional regulator NtrC"/>
    <property type="match status" value="1"/>
</dbReference>
<dbReference type="InterPro" id="IPR025943">
    <property type="entry name" value="Sigma_54_int_dom_ATP-bd_2"/>
</dbReference>
<evidence type="ECO:0000259" key="8">
    <source>
        <dbReference type="PROSITE" id="PS50045"/>
    </source>
</evidence>
<dbReference type="PROSITE" id="PS50112">
    <property type="entry name" value="PAS"/>
    <property type="match status" value="1"/>
</dbReference>
<feature type="domain" description="PAS" evidence="9">
    <location>
        <begin position="23"/>
        <end position="74"/>
    </location>
</feature>
<dbReference type="AlphaFoldDB" id="A0A1G7M9N6"/>
<dbReference type="Pfam" id="PF18024">
    <property type="entry name" value="HTH_50"/>
    <property type="match status" value="1"/>
</dbReference>
<evidence type="ECO:0000313" key="12">
    <source>
        <dbReference type="Proteomes" id="UP000243333"/>
    </source>
</evidence>
<dbReference type="Pfam" id="PF00158">
    <property type="entry name" value="Sigma54_activat"/>
    <property type="match status" value="1"/>
</dbReference>
<evidence type="ECO:0000256" key="5">
    <source>
        <dbReference type="ARBA" id="ARBA00023125"/>
    </source>
</evidence>
<dbReference type="InterPro" id="IPR027417">
    <property type="entry name" value="P-loop_NTPase"/>
</dbReference>
<dbReference type="InterPro" id="IPR003593">
    <property type="entry name" value="AAA+_ATPase"/>
</dbReference>
<dbReference type="PROSITE" id="PS00675">
    <property type="entry name" value="SIGMA54_INTERACT_1"/>
    <property type="match status" value="1"/>
</dbReference>
<dbReference type="Gene3D" id="3.30.450.20">
    <property type="entry name" value="PAS domain"/>
    <property type="match status" value="1"/>
</dbReference>
<gene>
    <name evidence="11" type="ORF">SAMN05660235_02058</name>
</gene>
<evidence type="ECO:0000256" key="7">
    <source>
        <dbReference type="ARBA" id="ARBA00029500"/>
    </source>
</evidence>
<dbReference type="Pfam" id="PF25601">
    <property type="entry name" value="AAA_lid_14"/>
    <property type="match status" value="1"/>
</dbReference>
<dbReference type="Gene3D" id="1.10.10.60">
    <property type="entry name" value="Homeodomain-like"/>
    <property type="match status" value="1"/>
</dbReference>
<evidence type="ECO:0000259" key="10">
    <source>
        <dbReference type="PROSITE" id="PS50113"/>
    </source>
</evidence>
<dbReference type="InterPro" id="IPR000700">
    <property type="entry name" value="PAS-assoc_C"/>
</dbReference>
<dbReference type="PROSITE" id="PS00688">
    <property type="entry name" value="SIGMA54_INTERACT_3"/>
    <property type="match status" value="1"/>
</dbReference>
<reference evidence="12" key="1">
    <citation type="submission" date="2016-10" db="EMBL/GenBank/DDBJ databases">
        <authorList>
            <person name="Varghese N."/>
            <person name="Submissions S."/>
        </authorList>
    </citation>
    <scope>NUCLEOTIDE SEQUENCE [LARGE SCALE GENOMIC DNA]</scope>
    <source>
        <strain evidence="12">DSM 23256</strain>
    </source>
</reference>
<keyword evidence="3" id="KW-0067">ATP-binding</keyword>
<dbReference type="PANTHER" id="PTHR32071">
    <property type="entry name" value="TRANSCRIPTIONAL REGULATORY PROTEIN"/>
    <property type="match status" value="1"/>
</dbReference>
<dbReference type="Gene3D" id="3.40.50.300">
    <property type="entry name" value="P-loop containing nucleotide triphosphate hydrolases"/>
    <property type="match status" value="1"/>
</dbReference>
<dbReference type="Gene3D" id="1.10.8.60">
    <property type="match status" value="1"/>
</dbReference>
<dbReference type="InterPro" id="IPR030828">
    <property type="entry name" value="HTH_TyrR"/>
</dbReference>
<dbReference type="GO" id="GO:0006355">
    <property type="term" value="P:regulation of DNA-templated transcription"/>
    <property type="evidence" value="ECO:0007669"/>
    <property type="project" value="InterPro"/>
</dbReference>
<dbReference type="CDD" id="cd00009">
    <property type="entry name" value="AAA"/>
    <property type="match status" value="1"/>
</dbReference>
<evidence type="ECO:0000256" key="3">
    <source>
        <dbReference type="ARBA" id="ARBA00022840"/>
    </source>
</evidence>
<dbReference type="Proteomes" id="UP000243333">
    <property type="component" value="Unassembled WGS sequence"/>
</dbReference>
<keyword evidence="5" id="KW-0238">DNA-binding</keyword>
<evidence type="ECO:0000256" key="2">
    <source>
        <dbReference type="ARBA" id="ARBA00022797"/>
    </source>
</evidence>
<dbReference type="InterPro" id="IPR025662">
    <property type="entry name" value="Sigma_54_int_dom_ATP-bd_1"/>
</dbReference>
<keyword evidence="1" id="KW-0547">Nucleotide-binding</keyword>
<dbReference type="InterPro" id="IPR002078">
    <property type="entry name" value="Sigma_54_int"/>
</dbReference>
<evidence type="ECO:0000256" key="1">
    <source>
        <dbReference type="ARBA" id="ARBA00022741"/>
    </source>
</evidence>
<proteinExistence type="predicted"/>
<keyword evidence="4" id="KW-0805">Transcription regulation</keyword>
<dbReference type="CDD" id="cd00130">
    <property type="entry name" value="PAS"/>
    <property type="match status" value="1"/>
</dbReference>
<dbReference type="PROSITE" id="PS00676">
    <property type="entry name" value="SIGMA54_INTERACT_2"/>
    <property type="match status" value="1"/>
</dbReference>
<feature type="domain" description="Sigma-54 factor interaction" evidence="8">
    <location>
        <begin position="168"/>
        <end position="397"/>
    </location>
</feature>
<organism evidence="11 12">
    <name type="scientific">Sporolituus thermophilus DSM 23256</name>
    <dbReference type="NCBI Taxonomy" id="1123285"/>
    <lineage>
        <taxon>Bacteria</taxon>
        <taxon>Bacillati</taxon>
        <taxon>Bacillota</taxon>
        <taxon>Negativicutes</taxon>
        <taxon>Selenomonadales</taxon>
        <taxon>Sporomusaceae</taxon>
        <taxon>Sporolituus</taxon>
    </lineage>
</organism>
<keyword evidence="12" id="KW-1185">Reference proteome</keyword>
<dbReference type="SUPFAM" id="SSF55785">
    <property type="entry name" value="PYP-like sensor domain (PAS domain)"/>
    <property type="match status" value="1"/>
</dbReference>
<dbReference type="SMART" id="SM00382">
    <property type="entry name" value="AAA"/>
    <property type="match status" value="1"/>
</dbReference>
<name>A0A1G7M9N6_9FIRM</name>
<dbReference type="InterPro" id="IPR000014">
    <property type="entry name" value="PAS"/>
</dbReference>
<dbReference type="GO" id="GO:0003677">
    <property type="term" value="F:DNA binding"/>
    <property type="evidence" value="ECO:0007669"/>
    <property type="project" value="UniProtKB-KW"/>
</dbReference>
<dbReference type="Pfam" id="PF00989">
    <property type="entry name" value="PAS"/>
    <property type="match status" value="1"/>
</dbReference>
<keyword evidence="2" id="KW-0058">Aromatic hydrocarbons catabolism</keyword>
<dbReference type="InterPro" id="IPR013767">
    <property type="entry name" value="PAS_fold"/>
</dbReference>
<dbReference type="GO" id="GO:0005524">
    <property type="term" value="F:ATP binding"/>
    <property type="evidence" value="ECO:0007669"/>
    <property type="project" value="UniProtKB-KW"/>
</dbReference>
<evidence type="ECO:0000256" key="6">
    <source>
        <dbReference type="ARBA" id="ARBA00023163"/>
    </source>
</evidence>
<evidence type="ECO:0000256" key="4">
    <source>
        <dbReference type="ARBA" id="ARBA00023015"/>
    </source>
</evidence>
<dbReference type="InterPro" id="IPR058031">
    <property type="entry name" value="AAA_lid_NorR"/>
</dbReference>
<dbReference type="STRING" id="1123285.SAMN05660235_02058"/>
<dbReference type="PROSITE" id="PS50113">
    <property type="entry name" value="PAC"/>
    <property type="match status" value="1"/>
</dbReference>